<comment type="subcellular location">
    <subcellularLocation>
        <location evidence="1">Membrane</location>
    </subcellularLocation>
</comment>
<dbReference type="Gene3D" id="1.10.287.950">
    <property type="entry name" value="Methyl-accepting chemotaxis protein"/>
    <property type="match status" value="1"/>
</dbReference>
<dbReference type="Pfam" id="PF08447">
    <property type="entry name" value="PAS_3"/>
    <property type="match status" value="1"/>
</dbReference>
<evidence type="ECO:0000256" key="2">
    <source>
        <dbReference type="ARBA" id="ARBA00023224"/>
    </source>
</evidence>
<accession>A0A9X3ASR5</accession>
<dbReference type="NCBIfam" id="TIGR00229">
    <property type="entry name" value="sensory_box"/>
    <property type="match status" value="2"/>
</dbReference>
<dbReference type="Pfam" id="PF13426">
    <property type="entry name" value="PAS_9"/>
    <property type="match status" value="1"/>
</dbReference>
<dbReference type="Proteomes" id="UP001155604">
    <property type="component" value="Unassembled WGS sequence"/>
</dbReference>
<dbReference type="GO" id="GO:0006935">
    <property type="term" value="P:chemotaxis"/>
    <property type="evidence" value="ECO:0007669"/>
    <property type="project" value="UniProtKB-ARBA"/>
</dbReference>
<dbReference type="InterPro" id="IPR035965">
    <property type="entry name" value="PAS-like_dom_sf"/>
</dbReference>
<keyword evidence="2 3" id="KW-0807">Transducer</keyword>
<dbReference type="CDD" id="cd00130">
    <property type="entry name" value="PAS"/>
    <property type="match status" value="2"/>
</dbReference>
<gene>
    <name evidence="8" type="ORF">NE536_05670</name>
</gene>
<evidence type="ECO:0000313" key="9">
    <source>
        <dbReference type="Proteomes" id="UP001155604"/>
    </source>
</evidence>
<reference evidence="8" key="1">
    <citation type="journal article" date="2023" name="Int. J. Syst. Evol. Microbiol.">
        <title>&lt;i&gt;Shewanella septentrionalis&lt;/i&gt; sp. nov. and &lt;i&gt;Shewanella holmiensis&lt;/i&gt; sp. nov., isolated from Baltic Sea water and sediments.</title>
        <authorList>
            <person name="Martin-Rodriguez A.J."/>
            <person name="Thorell K."/>
            <person name="Joffre E."/>
            <person name="Jensie-Markopoulos S."/>
            <person name="Moore E.R.B."/>
            <person name="Sjoling A."/>
        </authorList>
    </citation>
    <scope>NUCLEOTIDE SEQUENCE</scope>
    <source>
        <strain evidence="8">SP1W3</strain>
    </source>
</reference>
<dbReference type="CDD" id="cd11386">
    <property type="entry name" value="MCP_signal"/>
    <property type="match status" value="1"/>
</dbReference>
<dbReference type="SUPFAM" id="SSF58104">
    <property type="entry name" value="Methyl-accepting chemotaxis protein (MCP) signaling domain"/>
    <property type="match status" value="1"/>
</dbReference>
<dbReference type="InterPro" id="IPR000014">
    <property type="entry name" value="PAS"/>
</dbReference>
<proteinExistence type="predicted"/>
<evidence type="ECO:0000259" key="7">
    <source>
        <dbReference type="PROSITE" id="PS50113"/>
    </source>
</evidence>
<evidence type="ECO:0000313" key="8">
    <source>
        <dbReference type="EMBL" id="MCT7944852.1"/>
    </source>
</evidence>
<dbReference type="SUPFAM" id="SSF55785">
    <property type="entry name" value="PYP-like sensor domain (PAS domain)"/>
    <property type="match status" value="1"/>
</dbReference>
<dbReference type="InterPro" id="IPR013655">
    <property type="entry name" value="PAS_fold_3"/>
</dbReference>
<protein>
    <submittedName>
        <fullName evidence="8">Methyl-accepting chemotaxis protein</fullName>
    </submittedName>
</protein>
<dbReference type="EMBL" id="JAMTCC010000007">
    <property type="protein sequence ID" value="MCT7944852.1"/>
    <property type="molecule type" value="Genomic_DNA"/>
</dbReference>
<dbReference type="PROSITE" id="PS50111">
    <property type="entry name" value="CHEMOTAXIS_TRANSDUC_2"/>
    <property type="match status" value="1"/>
</dbReference>
<dbReference type="GO" id="GO:0007165">
    <property type="term" value="P:signal transduction"/>
    <property type="evidence" value="ECO:0007669"/>
    <property type="project" value="UniProtKB-KW"/>
</dbReference>
<dbReference type="SMART" id="SM00086">
    <property type="entry name" value="PAC"/>
    <property type="match status" value="2"/>
</dbReference>
<feature type="domain" description="Methyl-accepting transducer" evidence="5">
    <location>
        <begin position="266"/>
        <end position="440"/>
    </location>
</feature>
<sequence>MIIFNKKLKAEHEQLKEELFSMRQVRESLDSEMLVLALDADGKIIAINANFTDDMLFQKNSPIGKHLTEMVPARARNTSHYKAMCNAIKQCEHWVGALQIVKGDGEEAWLRAILQPVKNSNGKLKHFSIYANDLTRTIESSKKHEDLNQALQRSTAVIEFNLDGTVITANDNFLNAMGYTKNQIVGKHHRIFCEPEEYNSIEYKHFWDQLCKGQFVANRFKRVDSYGRIVWLEASYNPIFDSYNELYKVVKFATVITDQVNRELAVSEAADIAYSTSQQTDAFAKKGSLVLQETVVMMNKLATQMNDAAKGIEALDKQSQMIGELVKSISGIADQTNLLALNAAIEAARAGEQGRGFAVVADEVRQLASRTSKATEEIVEVVSKNKMLTESAVNMIEQGKQQAQQGLTLSTQSGEVMSEIQDGAQKVVNAVGQFTNQLTV</sequence>
<organism evidence="8 9">
    <name type="scientific">Shewanella septentrionalis</name>
    <dbReference type="NCBI Taxonomy" id="2952223"/>
    <lineage>
        <taxon>Bacteria</taxon>
        <taxon>Pseudomonadati</taxon>
        <taxon>Pseudomonadota</taxon>
        <taxon>Gammaproteobacteria</taxon>
        <taxon>Alteromonadales</taxon>
        <taxon>Shewanellaceae</taxon>
        <taxon>Shewanella</taxon>
    </lineage>
</organism>
<evidence type="ECO:0000256" key="3">
    <source>
        <dbReference type="PROSITE-ProRule" id="PRU00284"/>
    </source>
</evidence>
<dbReference type="PROSITE" id="PS50112">
    <property type="entry name" value="PAS"/>
    <property type="match status" value="1"/>
</dbReference>
<dbReference type="Pfam" id="PF00015">
    <property type="entry name" value="MCPsignal"/>
    <property type="match status" value="1"/>
</dbReference>
<evidence type="ECO:0000259" key="6">
    <source>
        <dbReference type="PROSITE" id="PS50112"/>
    </source>
</evidence>
<dbReference type="PROSITE" id="PS50113">
    <property type="entry name" value="PAC"/>
    <property type="match status" value="1"/>
</dbReference>
<evidence type="ECO:0000256" key="1">
    <source>
        <dbReference type="ARBA" id="ARBA00004370"/>
    </source>
</evidence>
<dbReference type="GO" id="GO:0016020">
    <property type="term" value="C:membrane"/>
    <property type="evidence" value="ECO:0007669"/>
    <property type="project" value="UniProtKB-SubCell"/>
</dbReference>
<keyword evidence="4" id="KW-0175">Coiled coil</keyword>
<dbReference type="InterPro" id="IPR004089">
    <property type="entry name" value="MCPsignal_dom"/>
</dbReference>
<name>A0A9X3ASR5_9GAMM</name>
<feature type="domain" description="PAC" evidence="7">
    <location>
        <begin position="94"/>
        <end position="146"/>
    </location>
</feature>
<dbReference type="PANTHER" id="PTHR32089">
    <property type="entry name" value="METHYL-ACCEPTING CHEMOTAXIS PROTEIN MCPB"/>
    <property type="match status" value="1"/>
</dbReference>
<comment type="caution">
    <text evidence="8">The sequence shown here is derived from an EMBL/GenBank/DDBJ whole genome shotgun (WGS) entry which is preliminary data.</text>
</comment>
<dbReference type="SMART" id="SM00283">
    <property type="entry name" value="MA"/>
    <property type="match status" value="1"/>
</dbReference>
<feature type="domain" description="PAS" evidence="6">
    <location>
        <begin position="143"/>
        <end position="202"/>
    </location>
</feature>
<feature type="coiled-coil region" evidence="4">
    <location>
        <begin position="5"/>
        <end position="32"/>
    </location>
</feature>
<dbReference type="AlphaFoldDB" id="A0A9X3ASR5"/>
<dbReference type="PANTHER" id="PTHR32089:SF112">
    <property type="entry name" value="LYSOZYME-LIKE PROTEIN-RELATED"/>
    <property type="match status" value="1"/>
</dbReference>
<dbReference type="InterPro" id="IPR000700">
    <property type="entry name" value="PAS-assoc_C"/>
</dbReference>
<keyword evidence="9" id="KW-1185">Reference proteome</keyword>
<dbReference type="InterPro" id="IPR001610">
    <property type="entry name" value="PAC"/>
</dbReference>
<dbReference type="Gene3D" id="3.30.450.20">
    <property type="entry name" value="PAS domain"/>
    <property type="match status" value="2"/>
</dbReference>
<evidence type="ECO:0000256" key="4">
    <source>
        <dbReference type="SAM" id="Coils"/>
    </source>
</evidence>
<evidence type="ECO:0000259" key="5">
    <source>
        <dbReference type="PROSITE" id="PS50111"/>
    </source>
</evidence>